<comment type="caution">
    <text evidence="1">The sequence shown here is derived from an EMBL/GenBank/DDBJ whole genome shotgun (WGS) entry which is preliminary data.</text>
</comment>
<reference evidence="1 2" key="2">
    <citation type="journal article" date="2022" name="Mol. Ecol. Resour.">
        <title>The genomes of chicory, endive, great burdock and yacon provide insights into Asteraceae paleo-polyploidization history and plant inulin production.</title>
        <authorList>
            <person name="Fan W."/>
            <person name="Wang S."/>
            <person name="Wang H."/>
            <person name="Wang A."/>
            <person name="Jiang F."/>
            <person name="Liu H."/>
            <person name="Zhao H."/>
            <person name="Xu D."/>
            <person name="Zhang Y."/>
        </authorList>
    </citation>
    <scope>NUCLEOTIDE SEQUENCE [LARGE SCALE GENOMIC DNA]</scope>
    <source>
        <strain evidence="2">cv. Yunnan</strain>
        <tissue evidence="1">Leaves</tissue>
    </source>
</reference>
<evidence type="ECO:0000313" key="2">
    <source>
        <dbReference type="Proteomes" id="UP001056120"/>
    </source>
</evidence>
<keyword evidence="2" id="KW-1185">Reference proteome</keyword>
<protein>
    <submittedName>
        <fullName evidence="1">Uncharacterized protein</fullName>
    </submittedName>
</protein>
<reference evidence="2" key="1">
    <citation type="journal article" date="2022" name="Mol. Ecol. Resour.">
        <title>The genomes of chicory, endive, great burdock and yacon provide insights into Asteraceae palaeo-polyploidization history and plant inulin production.</title>
        <authorList>
            <person name="Fan W."/>
            <person name="Wang S."/>
            <person name="Wang H."/>
            <person name="Wang A."/>
            <person name="Jiang F."/>
            <person name="Liu H."/>
            <person name="Zhao H."/>
            <person name="Xu D."/>
            <person name="Zhang Y."/>
        </authorList>
    </citation>
    <scope>NUCLEOTIDE SEQUENCE [LARGE SCALE GENOMIC DNA]</scope>
    <source>
        <strain evidence="2">cv. Yunnan</strain>
    </source>
</reference>
<sequence>MATSIFVTNFPVNTLGKDLRRVSQGGVDSLSKYFAEVVSGGKGYSNVILDKEVVNKQVHTIQLGEDYLKKYLEDSCWFEGVDVKCIGGKWVILEFSSTLDVCRFRSCESLMIFFKELKDVDNNFVLDKGIVWLEINGLPLCAWMDKSFVHVKIKDVTYLVEIKEFFQWSPSIIRLEGLDVDSLEGSCAGEWEDGLIVDDEEAAQYDNELQMENEVGMEGKFQEGDNSGQRDERGNPEEKKRM</sequence>
<gene>
    <name evidence="1" type="ORF">L1987_02330</name>
</gene>
<dbReference type="Proteomes" id="UP001056120">
    <property type="component" value="Linkage Group LG01"/>
</dbReference>
<proteinExistence type="predicted"/>
<name>A0ACB9K7N8_9ASTR</name>
<evidence type="ECO:0000313" key="1">
    <source>
        <dbReference type="EMBL" id="KAI3828233.1"/>
    </source>
</evidence>
<organism evidence="1 2">
    <name type="scientific">Smallanthus sonchifolius</name>
    <dbReference type="NCBI Taxonomy" id="185202"/>
    <lineage>
        <taxon>Eukaryota</taxon>
        <taxon>Viridiplantae</taxon>
        <taxon>Streptophyta</taxon>
        <taxon>Embryophyta</taxon>
        <taxon>Tracheophyta</taxon>
        <taxon>Spermatophyta</taxon>
        <taxon>Magnoliopsida</taxon>
        <taxon>eudicotyledons</taxon>
        <taxon>Gunneridae</taxon>
        <taxon>Pentapetalae</taxon>
        <taxon>asterids</taxon>
        <taxon>campanulids</taxon>
        <taxon>Asterales</taxon>
        <taxon>Asteraceae</taxon>
        <taxon>Asteroideae</taxon>
        <taxon>Heliantheae alliance</taxon>
        <taxon>Millerieae</taxon>
        <taxon>Smallanthus</taxon>
    </lineage>
</organism>
<accession>A0ACB9K7N8</accession>
<dbReference type="EMBL" id="CM042018">
    <property type="protein sequence ID" value="KAI3828233.1"/>
    <property type="molecule type" value="Genomic_DNA"/>
</dbReference>